<dbReference type="STRING" id="1134406.ADN00_03705"/>
<keyword evidence="1" id="KW-0472">Membrane</keyword>
<reference evidence="2 3" key="1">
    <citation type="submission" date="2015-07" db="EMBL/GenBank/DDBJ databases">
        <title>Genome sequence of Ornatilinea apprima DSM 23815.</title>
        <authorList>
            <person name="Hemp J."/>
            <person name="Ward L.M."/>
            <person name="Pace L.A."/>
            <person name="Fischer W.W."/>
        </authorList>
    </citation>
    <scope>NUCLEOTIDE SEQUENCE [LARGE SCALE GENOMIC DNA]</scope>
    <source>
        <strain evidence="2 3">P3M-1</strain>
    </source>
</reference>
<dbReference type="OrthoDB" id="739506at2"/>
<dbReference type="SUPFAM" id="SSF48452">
    <property type="entry name" value="TPR-like"/>
    <property type="match status" value="1"/>
</dbReference>
<organism evidence="2 3">
    <name type="scientific">Ornatilinea apprima</name>
    <dbReference type="NCBI Taxonomy" id="1134406"/>
    <lineage>
        <taxon>Bacteria</taxon>
        <taxon>Bacillati</taxon>
        <taxon>Chloroflexota</taxon>
        <taxon>Anaerolineae</taxon>
        <taxon>Anaerolineales</taxon>
        <taxon>Anaerolineaceae</taxon>
        <taxon>Ornatilinea</taxon>
    </lineage>
</organism>
<sequence length="320" mass="34380">MTNTGNSTGSPRSINAKLDQLEGAIGSLSFGTDEQALEILEGMDEINALLAHGQQAGDQLDAEWVQWDYICQQVKKNANLLVKKIGGPAGLMKRRSELQADETAWWWNLDEYLAHKRKAAWRKTLIGLGGGLLLLALLAGAYQLFLAPPPEVAASYRHRTSAESAMQNGDLTAALAEIDLALSYTPDDYELLTIRSVLLEKNGDLQSAEEALAQARALAPAEVNVLMAQGQTSLYLQDAAGMRAAGERLEEGYPASPYGPIFLGSAAELEGDYPSALQYLQEAAARAEAQGDANLSGNLRVRVAMLTQKSLAPVDPTLTP</sequence>
<evidence type="ECO:0000313" key="3">
    <source>
        <dbReference type="Proteomes" id="UP000050417"/>
    </source>
</evidence>
<accession>A0A0P6XFP9</accession>
<protein>
    <submittedName>
        <fullName evidence="2">Uncharacterized protein</fullName>
    </submittedName>
</protein>
<dbReference type="InterPro" id="IPR011990">
    <property type="entry name" value="TPR-like_helical_dom_sf"/>
</dbReference>
<comment type="caution">
    <text evidence="2">The sequence shown here is derived from an EMBL/GenBank/DDBJ whole genome shotgun (WGS) entry which is preliminary data.</text>
</comment>
<evidence type="ECO:0000256" key="1">
    <source>
        <dbReference type="SAM" id="Phobius"/>
    </source>
</evidence>
<gene>
    <name evidence="2" type="ORF">ADN00_03705</name>
</gene>
<feature type="transmembrane region" description="Helical" evidence="1">
    <location>
        <begin position="125"/>
        <end position="145"/>
    </location>
</feature>
<keyword evidence="1" id="KW-0812">Transmembrane</keyword>
<dbReference type="Proteomes" id="UP000050417">
    <property type="component" value="Unassembled WGS sequence"/>
</dbReference>
<name>A0A0P6XFP9_9CHLR</name>
<dbReference type="Gene3D" id="1.25.40.10">
    <property type="entry name" value="Tetratricopeptide repeat domain"/>
    <property type="match status" value="1"/>
</dbReference>
<keyword evidence="1" id="KW-1133">Transmembrane helix</keyword>
<proteinExistence type="predicted"/>
<dbReference type="AlphaFoldDB" id="A0A0P6XFP9"/>
<dbReference type="RefSeq" id="WP_075061617.1">
    <property type="nucleotide sequence ID" value="NZ_LGCL01000015.1"/>
</dbReference>
<keyword evidence="3" id="KW-1185">Reference proteome</keyword>
<evidence type="ECO:0000313" key="2">
    <source>
        <dbReference type="EMBL" id="KPL79007.1"/>
    </source>
</evidence>
<dbReference type="EMBL" id="LGCL01000015">
    <property type="protein sequence ID" value="KPL79007.1"/>
    <property type="molecule type" value="Genomic_DNA"/>
</dbReference>